<dbReference type="Proteomes" id="UP000568380">
    <property type="component" value="Unassembled WGS sequence"/>
</dbReference>
<comment type="caution">
    <text evidence="2">The sequence shown here is derived from an EMBL/GenBank/DDBJ whole genome shotgun (WGS) entry which is preliminary data.</text>
</comment>
<evidence type="ECO:0000313" key="2">
    <source>
        <dbReference type="EMBL" id="MBB5079530.1"/>
    </source>
</evidence>
<evidence type="ECO:0000313" key="3">
    <source>
        <dbReference type="Proteomes" id="UP000568380"/>
    </source>
</evidence>
<sequence length="465" mass="50288">MKKVPEGEHGLLGLPKVQRLIVVACLRDGRPHAEVAALLDLPVEEVEAQLAAAQLGDVELAVPDDEIPAPDLADHALRSVRRRRLRGAVLPTAIFLAMALVLAFLQVRPLWAYLRDPAVPGYKEGDLTAIVRLDKKGKVWTSAMGEGSFKHETKPNGEITVTFTPDKPPTPQAWKVPRTGYGVRYAVPNSCMSDFSPVDMDKPPPPPTPGTVNCQGWTLTLVGGESTGKGELTTSCSGDYCEQSAVIPDAARLVTDEGSSSFVLDIAISRDGHRVAYLSSAERRYIAADLRTKKKVYLTPELTPAQMREYLRVRISPEGGLFTVEGNGKSLRTDFDSGITSPVPATDRLPEKVSDKLETDYYTWADSPDGKRSAGIDSEHSKSGTLDILDSRTGKLLNRHPLPSLGGATESEALGWVNDDEVAILMTAGTDFLGWFRVDAKTGRLVRMAGIPSNNDIVLGAAVLK</sequence>
<feature type="transmembrane region" description="Helical" evidence="1">
    <location>
        <begin position="88"/>
        <end position="107"/>
    </location>
</feature>
<name>A0A7W8A4T1_9ACTN</name>
<organism evidence="2 3">
    <name type="scientific">Nonomuraea endophytica</name>
    <dbReference type="NCBI Taxonomy" id="714136"/>
    <lineage>
        <taxon>Bacteria</taxon>
        <taxon>Bacillati</taxon>
        <taxon>Actinomycetota</taxon>
        <taxon>Actinomycetes</taxon>
        <taxon>Streptosporangiales</taxon>
        <taxon>Streptosporangiaceae</taxon>
        <taxon>Nonomuraea</taxon>
    </lineage>
</organism>
<protein>
    <submittedName>
        <fullName evidence="2">Uncharacterized protein</fullName>
    </submittedName>
</protein>
<accession>A0A7W8A4T1</accession>
<keyword evidence="1" id="KW-1133">Transmembrane helix</keyword>
<keyword evidence="1" id="KW-0472">Membrane</keyword>
<gene>
    <name evidence="2" type="ORF">HNR40_005016</name>
</gene>
<keyword evidence="1" id="KW-0812">Transmembrane</keyword>
<dbReference type="SUPFAM" id="SSF82171">
    <property type="entry name" value="DPP6 N-terminal domain-like"/>
    <property type="match status" value="1"/>
</dbReference>
<dbReference type="EMBL" id="JACHIN010000006">
    <property type="protein sequence ID" value="MBB5079530.1"/>
    <property type="molecule type" value="Genomic_DNA"/>
</dbReference>
<dbReference type="RefSeq" id="WP_184965192.1">
    <property type="nucleotide sequence ID" value="NZ_JACHIN010000006.1"/>
</dbReference>
<dbReference type="AlphaFoldDB" id="A0A7W8A4T1"/>
<keyword evidence="3" id="KW-1185">Reference proteome</keyword>
<proteinExistence type="predicted"/>
<reference evidence="2 3" key="1">
    <citation type="submission" date="2020-08" db="EMBL/GenBank/DDBJ databases">
        <title>Genomic Encyclopedia of Type Strains, Phase IV (KMG-IV): sequencing the most valuable type-strain genomes for metagenomic binning, comparative biology and taxonomic classification.</title>
        <authorList>
            <person name="Goeker M."/>
        </authorList>
    </citation>
    <scope>NUCLEOTIDE SEQUENCE [LARGE SCALE GENOMIC DNA]</scope>
    <source>
        <strain evidence="2 3">DSM 45385</strain>
    </source>
</reference>
<evidence type="ECO:0000256" key="1">
    <source>
        <dbReference type="SAM" id="Phobius"/>
    </source>
</evidence>